<name>A0A8H9KX84_9SPHI</name>
<organism evidence="3 4">
    <name type="scientific">Sphingobacterium cellulitidis</name>
    <dbReference type="NCBI Taxonomy" id="1768011"/>
    <lineage>
        <taxon>Bacteria</taxon>
        <taxon>Pseudomonadati</taxon>
        <taxon>Bacteroidota</taxon>
        <taxon>Sphingobacteriia</taxon>
        <taxon>Sphingobacteriales</taxon>
        <taxon>Sphingobacteriaceae</taxon>
        <taxon>Sphingobacterium</taxon>
    </lineage>
</organism>
<dbReference type="GO" id="GO:0005737">
    <property type="term" value="C:cytoplasm"/>
    <property type="evidence" value="ECO:0007669"/>
    <property type="project" value="TreeGrafter"/>
</dbReference>
<dbReference type="InterPro" id="IPR005801">
    <property type="entry name" value="ADC_synthase"/>
</dbReference>
<dbReference type="Pfam" id="PF04715">
    <property type="entry name" value="Anth_synt_I_N"/>
    <property type="match status" value="1"/>
</dbReference>
<evidence type="ECO:0000313" key="3">
    <source>
        <dbReference type="EMBL" id="GGE32194.1"/>
    </source>
</evidence>
<dbReference type="InterPro" id="IPR015890">
    <property type="entry name" value="Chorismate_C"/>
</dbReference>
<dbReference type="InterPro" id="IPR019999">
    <property type="entry name" value="Anth_synth_I-like"/>
</dbReference>
<dbReference type="GO" id="GO:0000162">
    <property type="term" value="P:L-tryptophan biosynthetic process"/>
    <property type="evidence" value="ECO:0007669"/>
    <property type="project" value="TreeGrafter"/>
</dbReference>
<dbReference type="EMBL" id="BMKM01000012">
    <property type="protein sequence ID" value="GGE32194.1"/>
    <property type="molecule type" value="Genomic_DNA"/>
</dbReference>
<dbReference type="Pfam" id="PF00425">
    <property type="entry name" value="Chorismate_bind"/>
    <property type="match status" value="1"/>
</dbReference>
<dbReference type="InterPro" id="IPR006805">
    <property type="entry name" value="Anth_synth_I_N"/>
</dbReference>
<dbReference type="GO" id="GO:0008153">
    <property type="term" value="P:4-aminobenzoate biosynthetic process"/>
    <property type="evidence" value="ECO:0007669"/>
    <property type="project" value="TreeGrafter"/>
</dbReference>
<dbReference type="PANTHER" id="PTHR11236">
    <property type="entry name" value="AMINOBENZOATE/ANTHRANILATE SYNTHASE"/>
    <property type="match status" value="1"/>
</dbReference>
<dbReference type="Proteomes" id="UP000614460">
    <property type="component" value="Unassembled WGS sequence"/>
</dbReference>
<feature type="domain" description="Anthranilate synthase component I N-terminal" evidence="2">
    <location>
        <begin position="78"/>
        <end position="117"/>
    </location>
</feature>
<dbReference type="AlphaFoldDB" id="A0A8H9KX84"/>
<dbReference type="PRINTS" id="PR00095">
    <property type="entry name" value="ANTSNTHASEI"/>
</dbReference>
<comment type="caution">
    <text evidence="3">The sequence shown here is derived from an EMBL/GenBank/DDBJ whole genome shotgun (WGS) entry which is preliminary data.</text>
</comment>
<reference evidence="3" key="2">
    <citation type="submission" date="2020-09" db="EMBL/GenBank/DDBJ databases">
        <authorList>
            <person name="Sun Q."/>
            <person name="Zhou Y."/>
        </authorList>
    </citation>
    <scope>NUCLEOTIDE SEQUENCE</scope>
    <source>
        <strain evidence="3">CGMCC 1.15966</strain>
    </source>
</reference>
<proteinExistence type="predicted"/>
<evidence type="ECO:0000313" key="4">
    <source>
        <dbReference type="Proteomes" id="UP000614460"/>
    </source>
</evidence>
<sequence>MAKAIFETDSSRFLLQALTWSKGFDTVCLFQSNGFHNQYSKIGNILALGAKSEFSAVEGSVFAGLEEFKSRYPQTMIPGFLSYDLKNEIEELETRHPNPLGFPDAYFFVPEIIIEFNPSFISIESDVPEQVFESILGAEPLDEQYSFEGKIKPRMDQKMYFDAFQKIQDHIHQGDIYEANLCQEFYDDQAFLDHPEALYLRLNSLSPTPFSSFIKVKDKFIISASPERFLAKRGDTLISQPIKGTAARGSDEKEDRELRENLANNPKEIAENVMIVDLVRNDLTRSAIPGTVEVTEKLGIYSFEHVHQMISTVSCKMDMSLNNTEVIRNTFPAGSMTGAPKISAMKLCDRYENSRRGVYSGAIGYFSADGDFDFNVVIRTILYNSTNNYLSFHTGSAITVDANAAYEFAECYTKASAILKALEQKL</sequence>
<dbReference type="SUPFAM" id="SSF56322">
    <property type="entry name" value="ADC synthase"/>
    <property type="match status" value="1"/>
</dbReference>
<dbReference type="GO" id="GO:0046820">
    <property type="term" value="F:4-amino-4-deoxychorismate synthase activity"/>
    <property type="evidence" value="ECO:0007669"/>
    <property type="project" value="TreeGrafter"/>
</dbReference>
<evidence type="ECO:0000259" key="2">
    <source>
        <dbReference type="Pfam" id="PF04715"/>
    </source>
</evidence>
<feature type="domain" description="Chorismate-utilising enzyme C-terminal" evidence="1">
    <location>
        <begin position="157"/>
        <end position="414"/>
    </location>
</feature>
<gene>
    <name evidence="3" type="primary">pabB</name>
    <name evidence="3" type="ORF">GCM10011516_32440</name>
</gene>
<keyword evidence="4" id="KW-1185">Reference proteome</keyword>
<dbReference type="RefSeq" id="WP_182499590.1">
    <property type="nucleotide sequence ID" value="NZ_BMKM01000012.1"/>
</dbReference>
<protein>
    <submittedName>
        <fullName evidence="3">Para-aminobenzoate synthase</fullName>
    </submittedName>
</protein>
<reference evidence="3" key="1">
    <citation type="journal article" date="2014" name="Int. J. Syst. Evol. Microbiol.">
        <title>Complete genome sequence of Corynebacterium casei LMG S-19264T (=DSM 44701T), isolated from a smear-ripened cheese.</title>
        <authorList>
            <consortium name="US DOE Joint Genome Institute (JGI-PGF)"/>
            <person name="Walter F."/>
            <person name="Albersmeier A."/>
            <person name="Kalinowski J."/>
            <person name="Ruckert C."/>
        </authorList>
    </citation>
    <scope>NUCLEOTIDE SEQUENCE</scope>
    <source>
        <strain evidence="3">CGMCC 1.15966</strain>
    </source>
</reference>
<dbReference type="PANTHER" id="PTHR11236:SF18">
    <property type="entry name" value="AMINODEOXYCHORISMATE SYNTHASE"/>
    <property type="match status" value="1"/>
</dbReference>
<dbReference type="Gene3D" id="3.60.120.10">
    <property type="entry name" value="Anthranilate synthase"/>
    <property type="match status" value="1"/>
</dbReference>
<evidence type="ECO:0000259" key="1">
    <source>
        <dbReference type="Pfam" id="PF00425"/>
    </source>
</evidence>
<accession>A0A8H9KX84</accession>